<organism evidence="3">
    <name type="scientific">marine sediment metagenome</name>
    <dbReference type="NCBI Taxonomy" id="412755"/>
    <lineage>
        <taxon>unclassified sequences</taxon>
        <taxon>metagenomes</taxon>
        <taxon>ecological metagenomes</taxon>
    </lineage>
</organism>
<sequence>MSLNLSPDDLMKRARIQIMKGNSFFSYLALYIKFSEDKYHKIPKWAGMGVNAKGELLYKPEFVKSLKDKEIQSVFLHEVLHLAFLHLLRIGTKNKELWNIVTDIAVNQIIKDSGYILPKGCIISNDKNEITICKQKIKECNKKSAEIIYDELKTNKELMKKIKEMSQKGFDVHFEEGETPQEIEGLSKEWSDRLREATAISRMKGDLPEGMERFVESLHEEKINWRDLLQRYISQSLPFDFSFAKPNKKSISAGFFMPSILREKIKIWSVIDLSGSINEEDLVDFMSELVGIVKTFKDRIDMNVITHEIDINEFYELNNTTEESILNLKVTGGGGTSHKEVWK</sequence>
<dbReference type="EMBL" id="LAZR01037329">
    <property type="protein sequence ID" value="KKL22494.1"/>
    <property type="molecule type" value="Genomic_DNA"/>
</dbReference>
<feature type="domain" description="VWA-like" evidence="1">
    <location>
        <begin position="270"/>
        <end position="340"/>
    </location>
</feature>
<dbReference type="InterPro" id="IPR018698">
    <property type="entry name" value="VWA-like_dom"/>
</dbReference>
<dbReference type="Pfam" id="PF09967">
    <property type="entry name" value="DUF2201"/>
    <property type="match status" value="1"/>
</dbReference>
<evidence type="ECO:0000313" key="3">
    <source>
        <dbReference type="EMBL" id="KKL22494.1"/>
    </source>
</evidence>
<dbReference type="PANTHER" id="PTHR38730">
    <property type="entry name" value="SLL7028 PROTEIN"/>
    <property type="match status" value="1"/>
</dbReference>
<feature type="domain" description="Putative metallopeptidase" evidence="2">
    <location>
        <begin position="12"/>
        <end position="260"/>
    </location>
</feature>
<evidence type="ECO:0000259" key="2">
    <source>
        <dbReference type="Pfam" id="PF13203"/>
    </source>
</evidence>
<proteinExistence type="predicted"/>
<gene>
    <name evidence="3" type="ORF">LCGC14_2434860</name>
</gene>
<name>A0A0F9BKS0_9ZZZZ</name>
<dbReference type="AlphaFoldDB" id="A0A0F9BKS0"/>
<dbReference type="InterPro" id="IPR025154">
    <property type="entry name" value="Put_metallopeptidase_dom"/>
</dbReference>
<dbReference type="PANTHER" id="PTHR38730:SF1">
    <property type="entry name" value="SLL7028 PROTEIN"/>
    <property type="match status" value="1"/>
</dbReference>
<dbReference type="Pfam" id="PF13203">
    <property type="entry name" value="DUF2201_N"/>
    <property type="match status" value="1"/>
</dbReference>
<reference evidence="3" key="1">
    <citation type="journal article" date="2015" name="Nature">
        <title>Complex archaea that bridge the gap between prokaryotes and eukaryotes.</title>
        <authorList>
            <person name="Spang A."/>
            <person name="Saw J.H."/>
            <person name="Jorgensen S.L."/>
            <person name="Zaremba-Niedzwiedzka K."/>
            <person name="Martijn J."/>
            <person name="Lind A.E."/>
            <person name="van Eijk R."/>
            <person name="Schleper C."/>
            <person name="Guy L."/>
            <person name="Ettema T.J."/>
        </authorList>
    </citation>
    <scope>NUCLEOTIDE SEQUENCE</scope>
</reference>
<feature type="non-terminal residue" evidence="3">
    <location>
        <position position="343"/>
    </location>
</feature>
<evidence type="ECO:0000259" key="1">
    <source>
        <dbReference type="Pfam" id="PF09967"/>
    </source>
</evidence>
<evidence type="ECO:0008006" key="4">
    <source>
        <dbReference type="Google" id="ProtNLM"/>
    </source>
</evidence>
<accession>A0A0F9BKS0</accession>
<protein>
    <recommendedName>
        <fullName evidence="4">Metallopeptidase domain-containing protein</fullName>
    </recommendedName>
</protein>
<comment type="caution">
    <text evidence="3">The sequence shown here is derived from an EMBL/GenBank/DDBJ whole genome shotgun (WGS) entry which is preliminary data.</text>
</comment>